<evidence type="ECO:0000313" key="1">
    <source>
        <dbReference type="EMBL" id="AAD39925.1"/>
    </source>
</evidence>
<dbReference type="AlphaFoldDB" id="Q9XNK3"/>
<accession>Q9XNK3</accession>
<keyword evidence="1" id="KW-0496">Mitochondrion</keyword>
<sequence length="239" mass="28173">MKYNYVLPKESLLDIFKEIKNLRTGLFEILKNLNFSQSEIDKLLVNLGSRLNTSSLNILMNNSNNSDIEYSDLFIEGWTPIFKYLTKNFNLPEEIITKDKDLFIEIIILIQTCIKLKLIDISKISHLNCYNSLLKELEELNKNGLTKIKNTRKKSKLVRTSPGELNSVVYLKLMELKSYMEKIVRDNLFTNLNNKEKILEVNTNLEKIKDNYYETLNKIYSYLIYNYIKAMILQNLYII</sequence>
<organism evidence="1">
    <name type="scientific">Pleurotus ostreatus</name>
    <name type="common">Oyster mushroom</name>
    <name type="synonym">White-rot fungus</name>
    <dbReference type="NCBI Taxonomy" id="5322"/>
    <lineage>
        <taxon>Eukaryota</taxon>
        <taxon>Fungi</taxon>
        <taxon>Dikarya</taxon>
        <taxon>Basidiomycota</taxon>
        <taxon>Agaricomycotina</taxon>
        <taxon>Agaricomycetes</taxon>
        <taxon>Agaricomycetidae</taxon>
        <taxon>Agaricales</taxon>
        <taxon>Pleurotineae</taxon>
        <taxon>Pleurotaceae</taxon>
        <taxon>Pleurotus</taxon>
    </lineage>
</organism>
<geneLocation type="mitochondrion" evidence="1"/>
<name>Q9XNK3_PLEOS</name>
<proteinExistence type="predicted"/>
<geneLocation type="plasmid" evidence="1">
    <name>mlp1</name>
</geneLocation>
<dbReference type="EMBL" id="AF126285">
    <property type="protein sequence ID" value="AAD39925.1"/>
    <property type="molecule type" value="Genomic_DNA"/>
</dbReference>
<protein>
    <submittedName>
        <fullName evidence="1">Uncharacterized protein</fullName>
    </submittedName>
</protein>
<keyword evidence="1" id="KW-0614">Plasmid</keyword>
<reference evidence="1" key="1">
    <citation type="submission" date="1999-02" db="EMBL/GenBank/DDBJ databases">
        <title>mlp1, the linear mitochondrial plasmid from Pleurotus ostreatus.</title>
        <authorList>
            <person name="Kim E.K."/>
            <person name="Koo Y.B."/>
            <person name="Roe J.H."/>
        </authorList>
    </citation>
    <scope>NUCLEOTIDE SEQUENCE</scope>
    <source>
        <strain evidence="1">NFFA2</strain>
        <plasmid evidence="1">mlp1</plasmid>
    </source>
</reference>